<dbReference type="Proteomes" id="UP000784294">
    <property type="component" value="Unassembled WGS sequence"/>
</dbReference>
<dbReference type="OrthoDB" id="308383at2759"/>
<evidence type="ECO:0000313" key="2">
    <source>
        <dbReference type="EMBL" id="VEL28758.1"/>
    </source>
</evidence>
<sequence length="94" mass="9660">MSHGTSGHTATLTTAGLCCETGQSPSLHSEDGGPHGGIGDHLEEFSGASGSAVANRKIGSLSNRGRKLANLGIGGFRAKPNKVSQYLLLNYFFG</sequence>
<dbReference type="EMBL" id="CAAALY010097592">
    <property type="protein sequence ID" value="VEL28758.1"/>
    <property type="molecule type" value="Genomic_DNA"/>
</dbReference>
<evidence type="ECO:0000313" key="3">
    <source>
        <dbReference type="Proteomes" id="UP000784294"/>
    </source>
</evidence>
<accession>A0A448X5P5</accession>
<feature type="compositionally biased region" description="Basic and acidic residues" evidence="1">
    <location>
        <begin position="28"/>
        <end position="44"/>
    </location>
</feature>
<name>A0A448X5P5_9PLAT</name>
<gene>
    <name evidence="2" type="ORF">PXEA_LOCUS22198</name>
</gene>
<evidence type="ECO:0000256" key="1">
    <source>
        <dbReference type="SAM" id="MobiDB-lite"/>
    </source>
</evidence>
<dbReference type="AlphaFoldDB" id="A0A448X5P5"/>
<organism evidence="2 3">
    <name type="scientific">Protopolystoma xenopodis</name>
    <dbReference type="NCBI Taxonomy" id="117903"/>
    <lineage>
        <taxon>Eukaryota</taxon>
        <taxon>Metazoa</taxon>
        <taxon>Spiralia</taxon>
        <taxon>Lophotrochozoa</taxon>
        <taxon>Platyhelminthes</taxon>
        <taxon>Monogenea</taxon>
        <taxon>Polyopisthocotylea</taxon>
        <taxon>Polystomatidea</taxon>
        <taxon>Polystomatidae</taxon>
        <taxon>Protopolystoma</taxon>
    </lineage>
</organism>
<proteinExistence type="predicted"/>
<keyword evidence="3" id="KW-1185">Reference proteome</keyword>
<comment type="caution">
    <text evidence="2">The sequence shown here is derived from an EMBL/GenBank/DDBJ whole genome shotgun (WGS) entry which is preliminary data.</text>
</comment>
<protein>
    <submittedName>
        <fullName evidence="2">Uncharacterized protein</fullName>
    </submittedName>
</protein>
<reference evidence="2" key="1">
    <citation type="submission" date="2018-11" db="EMBL/GenBank/DDBJ databases">
        <authorList>
            <consortium name="Pathogen Informatics"/>
        </authorList>
    </citation>
    <scope>NUCLEOTIDE SEQUENCE</scope>
</reference>
<feature type="region of interest" description="Disordered" evidence="1">
    <location>
        <begin position="21"/>
        <end position="44"/>
    </location>
</feature>